<evidence type="ECO:0000313" key="2">
    <source>
        <dbReference type="Proteomes" id="UP000217199"/>
    </source>
</evidence>
<keyword evidence="2" id="KW-1185">Reference proteome</keyword>
<sequence length="104" mass="11614">MLSDRINTACADVAALGWSNTATGEHCLLKFRSSKSSTPKVKSYWRTEHKCDTYVGLTSPTQHRNMNATGDNSSVVQVVKKKRRFLLSNSPQKDTVINPNFLVQ</sequence>
<protein>
    <submittedName>
        <fullName evidence="1">Uncharacterized protein</fullName>
    </submittedName>
</protein>
<accession>A0A286UEU4</accession>
<dbReference type="AlphaFoldDB" id="A0A286UEU4"/>
<gene>
    <name evidence="1" type="ORF">PNOK_0658300</name>
</gene>
<dbReference type="InParanoid" id="A0A286UEU4"/>
<comment type="caution">
    <text evidence="1">The sequence shown here is derived from an EMBL/GenBank/DDBJ whole genome shotgun (WGS) entry which is preliminary data.</text>
</comment>
<dbReference type="Proteomes" id="UP000217199">
    <property type="component" value="Unassembled WGS sequence"/>
</dbReference>
<reference evidence="1 2" key="1">
    <citation type="journal article" date="2017" name="Mol. Ecol.">
        <title>Comparative and population genomic landscape of Phellinus noxius: A hypervariable fungus causing root rot in trees.</title>
        <authorList>
            <person name="Chung C.L."/>
            <person name="Lee T.J."/>
            <person name="Akiba M."/>
            <person name="Lee H.H."/>
            <person name="Kuo T.H."/>
            <person name="Liu D."/>
            <person name="Ke H.M."/>
            <person name="Yokoi T."/>
            <person name="Roa M.B."/>
            <person name="Lu M.J."/>
            <person name="Chang Y.Y."/>
            <person name="Ann P.J."/>
            <person name="Tsai J.N."/>
            <person name="Chen C.Y."/>
            <person name="Tzean S.S."/>
            <person name="Ota Y."/>
            <person name="Hattori T."/>
            <person name="Sahashi N."/>
            <person name="Liou R.F."/>
            <person name="Kikuchi T."/>
            <person name="Tsai I.J."/>
        </authorList>
    </citation>
    <scope>NUCLEOTIDE SEQUENCE [LARGE SCALE GENOMIC DNA]</scope>
    <source>
        <strain evidence="1 2">FFPRI411160</strain>
    </source>
</reference>
<dbReference type="EMBL" id="NBII01000006">
    <property type="protein sequence ID" value="PAV18097.1"/>
    <property type="molecule type" value="Genomic_DNA"/>
</dbReference>
<evidence type="ECO:0000313" key="1">
    <source>
        <dbReference type="EMBL" id="PAV18097.1"/>
    </source>
</evidence>
<proteinExistence type="predicted"/>
<name>A0A286UEU4_9AGAM</name>
<organism evidence="1 2">
    <name type="scientific">Pyrrhoderma noxium</name>
    <dbReference type="NCBI Taxonomy" id="2282107"/>
    <lineage>
        <taxon>Eukaryota</taxon>
        <taxon>Fungi</taxon>
        <taxon>Dikarya</taxon>
        <taxon>Basidiomycota</taxon>
        <taxon>Agaricomycotina</taxon>
        <taxon>Agaricomycetes</taxon>
        <taxon>Hymenochaetales</taxon>
        <taxon>Hymenochaetaceae</taxon>
        <taxon>Pyrrhoderma</taxon>
    </lineage>
</organism>